<proteinExistence type="predicted"/>
<sequence>MDLDICCGFAIYVSIRKHNIVNQCDDRFPSQALVESVPFRSMNLNPVEMYENGKMSGNFTPSKPRYSHQKTDVTSKLGAMTEHEIPDNSDYREIPRTCTG</sequence>
<organism evidence="2 3">
    <name type="scientific">Ajellomyces capsulatus</name>
    <name type="common">Darling's disease fungus</name>
    <name type="synonym">Histoplasma capsulatum</name>
    <dbReference type="NCBI Taxonomy" id="5037"/>
    <lineage>
        <taxon>Eukaryota</taxon>
        <taxon>Fungi</taxon>
        <taxon>Dikarya</taxon>
        <taxon>Ascomycota</taxon>
        <taxon>Pezizomycotina</taxon>
        <taxon>Eurotiomycetes</taxon>
        <taxon>Eurotiomycetidae</taxon>
        <taxon>Onygenales</taxon>
        <taxon>Ajellomycetaceae</taxon>
        <taxon>Histoplasma</taxon>
    </lineage>
</organism>
<protein>
    <submittedName>
        <fullName evidence="2">Uncharacterized protein</fullName>
    </submittedName>
</protein>
<dbReference type="Proteomes" id="UP000663671">
    <property type="component" value="Chromosome 5"/>
</dbReference>
<dbReference type="VEuPathDB" id="FungiDB:I7I51_04137"/>
<feature type="compositionally biased region" description="Basic and acidic residues" evidence="1">
    <location>
        <begin position="81"/>
        <end position="100"/>
    </location>
</feature>
<evidence type="ECO:0000313" key="3">
    <source>
        <dbReference type="Proteomes" id="UP000663671"/>
    </source>
</evidence>
<name>A0A8A1M9N3_AJECA</name>
<feature type="region of interest" description="Disordered" evidence="1">
    <location>
        <begin position="53"/>
        <end position="100"/>
    </location>
</feature>
<dbReference type="AlphaFoldDB" id="A0A8A1M9N3"/>
<evidence type="ECO:0000313" key="2">
    <source>
        <dbReference type="EMBL" id="QSS61960.1"/>
    </source>
</evidence>
<reference evidence="2" key="1">
    <citation type="submission" date="2021-01" db="EMBL/GenBank/DDBJ databases">
        <title>Chromosome-level genome assembly of a human fungal pathogen reveals clustering of transcriptionally co-regulated genes.</title>
        <authorList>
            <person name="Voorhies M."/>
            <person name="Cohen S."/>
            <person name="Shea T.P."/>
            <person name="Petrus S."/>
            <person name="Munoz J.F."/>
            <person name="Poplawski S."/>
            <person name="Goldman W.E."/>
            <person name="Michael T."/>
            <person name="Cuomo C.A."/>
            <person name="Sil A."/>
            <person name="Beyhan S."/>
        </authorList>
    </citation>
    <scope>NUCLEOTIDE SEQUENCE</scope>
    <source>
        <strain evidence="2">WU24</strain>
    </source>
</reference>
<gene>
    <name evidence="2" type="ORF">I7I51_04137</name>
</gene>
<accession>A0A8A1M9N3</accession>
<evidence type="ECO:0000256" key="1">
    <source>
        <dbReference type="SAM" id="MobiDB-lite"/>
    </source>
</evidence>
<dbReference type="EMBL" id="CP069111">
    <property type="protein sequence ID" value="QSS61960.1"/>
    <property type="molecule type" value="Genomic_DNA"/>
</dbReference>